<evidence type="ECO:0000256" key="7">
    <source>
        <dbReference type="SAM" id="Phobius"/>
    </source>
</evidence>
<dbReference type="InterPro" id="IPR036259">
    <property type="entry name" value="MFS_trans_sf"/>
</dbReference>
<dbReference type="EMBL" id="CABITT030000005">
    <property type="protein sequence ID" value="VVB05657.1"/>
    <property type="molecule type" value="Genomic_DNA"/>
</dbReference>
<evidence type="ECO:0008006" key="10">
    <source>
        <dbReference type="Google" id="ProtNLM"/>
    </source>
</evidence>
<feature type="transmembrane region" description="Helical" evidence="7">
    <location>
        <begin position="185"/>
        <end position="207"/>
    </location>
</feature>
<protein>
    <recommendedName>
        <fullName evidence="10">Major facilitator superfamily (MFS) profile domain-containing protein</fullName>
    </recommendedName>
</protein>
<evidence type="ECO:0000313" key="8">
    <source>
        <dbReference type="EMBL" id="VVB05657.1"/>
    </source>
</evidence>
<comment type="caution">
    <text evidence="8">The sequence shown here is derived from an EMBL/GenBank/DDBJ whole genome shotgun (WGS) entry which is preliminary data.</text>
</comment>
<feature type="transmembrane region" description="Helical" evidence="7">
    <location>
        <begin position="350"/>
        <end position="371"/>
    </location>
</feature>
<dbReference type="SUPFAM" id="SSF103473">
    <property type="entry name" value="MFS general substrate transporter"/>
    <property type="match status" value="1"/>
</dbReference>
<evidence type="ECO:0000256" key="4">
    <source>
        <dbReference type="ARBA" id="ARBA00022692"/>
    </source>
</evidence>
<dbReference type="GO" id="GO:0042937">
    <property type="term" value="F:tripeptide transmembrane transporter activity"/>
    <property type="evidence" value="ECO:0007669"/>
    <property type="project" value="InterPro"/>
</dbReference>
<dbReference type="GO" id="GO:0016020">
    <property type="term" value="C:membrane"/>
    <property type="evidence" value="ECO:0007669"/>
    <property type="project" value="UniProtKB-SubCell"/>
</dbReference>
<dbReference type="CDD" id="cd17417">
    <property type="entry name" value="MFS_NPF5"/>
    <property type="match status" value="1"/>
</dbReference>
<proteinExistence type="inferred from homology"/>
<feature type="transmembrane region" description="Helical" evidence="7">
    <location>
        <begin position="87"/>
        <end position="109"/>
    </location>
</feature>
<evidence type="ECO:0000256" key="1">
    <source>
        <dbReference type="ARBA" id="ARBA00004141"/>
    </source>
</evidence>
<feature type="transmembrane region" description="Helical" evidence="7">
    <location>
        <begin position="62"/>
        <end position="81"/>
    </location>
</feature>
<comment type="subcellular location">
    <subcellularLocation>
        <location evidence="1">Membrane</location>
        <topology evidence="1">Multi-pass membrane protein</topology>
    </subcellularLocation>
</comment>
<feature type="transmembrane region" description="Helical" evidence="7">
    <location>
        <begin position="475"/>
        <end position="499"/>
    </location>
</feature>
<dbReference type="InterPro" id="IPR044739">
    <property type="entry name" value="NRT1/PTR"/>
</dbReference>
<feature type="transmembrane region" description="Helical" evidence="7">
    <location>
        <begin position="444"/>
        <end position="463"/>
    </location>
</feature>
<dbReference type="Pfam" id="PF00854">
    <property type="entry name" value="PTR2"/>
    <property type="match status" value="1"/>
</dbReference>
<organism evidence="8 9">
    <name type="scientific">Arabis nemorensis</name>
    <dbReference type="NCBI Taxonomy" id="586526"/>
    <lineage>
        <taxon>Eukaryota</taxon>
        <taxon>Viridiplantae</taxon>
        <taxon>Streptophyta</taxon>
        <taxon>Embryophyta</taxon>
        <taxon>Tracheophyta</taxon>
        <taxon>Spermatophyta</taxon>
        <taxon>Magnoliopsida</taxon>
        <taxon>eudicotyledons</taxon>
        <taxon>Gunneridae</taxon>
        <taxon>Pentapetalae</taxon>
        <taxon>rosids</taxon>
        <taxon>malvids</taxon>
        <taxon>Brassicales</taxon>
        <taxon>Brassicaceae</taxon>
        <taxon>Arabideae</taxon>
        <taxon>Arabis</taxon>
    </lineage>
</organism>
<dbReference type="PROSITE" id="PS01022">
    <property type="entry name" value="PTR2_1"/>
    <property type="match status" value="1"/>
</dbReference>
<dbReference type="GO" id="GO:0071916">
    <property type="term" value="F:dipeptide transmembrane transporter activity"/>
    <property type="evidence" value="ECO:0007669"/>
    <property type="project" value="InterPro"/>
</dbReference>
<feature type="transmembrane region" description="Helical" evidence="7">
    <location>
        <begin position="392"/>
        <end position="414"/>
    </location>
</feature>
<keyword evidence="4 7" id="KW-0812">Transmembrane</keyword>
<comment type="similarity">
    <text evidence="2">Belongs to the major facilitator superfamily. Proton-dependent oligopeptide transporter (POT/PTR) (TC 2.A.17) family.</text>
</comment>
<sequence>MADSTSIVNKQTKGGWNAAIFIIVVEIAERFAFYGLASNLITFLTNELGQSTATAAKQINTWIGVSCMFPILGAFLADSILGRFKTVLLTSFIYLLGMVMLPLSVTAVARGMREQVFFMALYVMAVGEGGHKPCVMTFAADQFGEANAKEKATKTSFFNYWYMAIVLASSIAVLALIFIQERVSWSVGFSVIAGSVGIAIVIFLIGIPKYRKQVPVGSPFTRVAQVIVAALKKWRLSSTRHHYGLCYEEEDKSPEKSTTAKKIYLLARTNQFRFLDKATIIDEIDNTSNKNKRNPWRLCSVNQVEEVKLLLRLVPIWLSLIMFCATLTQLNTFFLKQGSTMNRTIGNHFTIPPAAFQSIVGVTILILIPLYDRVFVPFARKITNHHSGITSLQRIGVGLFIATFNMMICGLVEAKRLKVARDHGLIDSPKVVVPMSSLWLLPQYILVGIGDVFTIVGMQELFYDQMPESMRSIGAATFISVVGVGSFVSTGIISAVQTISKSHGGEWLVNNLNKAHLDYFYWVIASLNAVSLCFYLFIANRFVYKKLQDKDGDNDDVEGDRAI</sequence>
<dbReference type="Proteomes" id="UP000489600">
    <property type="component" value="Unassembled WGS sequence"/>
</dbReference>
<reference evidence="8" key="1">
    <citation type="submission" date="2019-07" db="EMBL/GenBank/DDBJ databases">
        <authorList>
            <person name="Dittberner H."/>
        </authorList>
    </citation>
    <scope>NUCLEOTIDE SEQUENCE [LARGE SCALE GENOMIC DNA]</scope>
</reference>
<accession>A0A565BW81</accession>
<evidence type="ECO:0000256" key="6">
    <source>
        <dbReference type="ARBA" id="ARBA00023136"/>
    </source>
</evidence>
<evidence type="ECO:0000256" key="3">
    <source>
        <dbReference type="ARBA" id="ARBA00022553"/>
    </source>
</evidence>
<dbReference type="Gene3D" id="1.20.1250.20">
    <property type="entry name" value="MFS general substrate transporter like domains"/>
    <property type="match status" value="1"/>
</dbReference>
<evidence type="ECO:0000256" key="2">
    <source>
        <dbReference type="ARBA" id="ARBA00005982"/>
    </source>
</evidence>
<dbReference type="InterPro" id="IPR000109">
    <property type="entry name" value="POT_fam"/>
</dbReference>
<feature type="transmembrane region" description="Helical" evidence="7">
    <location>
        <begin position="20"/>
        <end position="41"/>
    </location>
</feature>
<dbReference type="OrthoDB" id="8904098at2759"/>
<dbReference type="AlphaFoldDB" id="A0A565BW81"/>
<keyword evidence="5 7" id="KW-1133">Transmembrane helix</keyword>
<evidence type="ECO:0000313" key="9">
    <source>
        <dbReference type="Proteomes" id="UP000489600"/>
    </source>
</evidence>
<keyword evidence="6 7" id="KW-0472">Membrane</keyword>
<name>A0A565BW81_9BRAS</name>
<dbReference type="InterPro" id="IPR018456">
    <property type="entry name" value="PTR2_symporter_CS"/>
</dbReference>
<gene>
    <name evidence="8" type="ORF">ANE_LOCUS16101</name>
</gene>
<keyword evidence="3" id="KW-0597">Phosphoprotein</keyword>
<feature type="transmembrane region" description="Helical" evidence="7">
    <location>
        <begin position="519"/>
        <end position="538"/>
    </location>
</feature>
<keyword evidence="9" id="KW-1185">Reference proteome</keyword>
<evidence type="ECO:0000256" key="5">
    <source>
        <dbReference type="ARBA" id="ARBA00022989"/>
    </source>
</evidence>
<feature type="transmembrane region" description="Helical" evidence="7">
    <location>
        <begin position="160"/>
        <end position="179"/>
    </location>
</feature>
<feature type="transmembrane region" description="Helical" evidence="7">
    <location>
        <begin position="309"/>
        <end position="330"/>
    </location>
</feature>
<dbReference type="PANTHER" id="PTHR11654">
    <property type="entry name" value="OLIGOPEPTIDE TRANSPORTER-RELATED"/>
    <property type="match status" value="1"/>
</dbReference>